<organism evidence="2 3">
    <name type="scientific">Terricaulis silvestris</name>
    <dbReference type="NCBI Taxonomy" id="2686094"/>
    <lineage>
        <taxon>Bacteria</taxon>
        <taxon>Pseudomonadati</taxon>
        <taxon>Pseudomonadota</taxon>
        <taxon>Alphaproteobacteria</taxon>
        <taxon>Caulobacterales</taxon>
        <taxon>Caulobacteraceae</taxon>
        <taxon>Terricaulis</taxon>
    </lineage>
</organism>
<feature type="signal peptide" evidence="1">
    <location>
        <begin position="1"/>
        <end position="26"/>
    </location>
</feature>
<gene>
    <name evidence="2" type="ORF">DSM104635_00781</name>
</gene>
<dbReference type="KEGG" id="tsv:DSM104635_00781"/>
<dbReference type="AlphaFoldDB" id="A0A6I6MLA9"/>
<keyword evidence="1" id="KW-0732">Signal</keyword>
<accession>A0A6I6MLA9</accession>
<dbReference type="InterPro" id="IPR008325">
    <property type="entry name" value="EipA-like"/>
</dbReference>
<dbReference type="PIRSF" id="PIRSF033924">
    <property type="entry name" value="UCP033924"/>
    <property type="match status" value="1"/>
</dbReference>
<evidence type="ECO:0000313" key="2">
    <source>
        <dbReference type="EMBL" id="QGZ93966.1"/>
    </source>
</evidence>
<reference evidence="3" key="1">
    <citation type="submission" date="2019-12" db="EMBL/GenBank/DDBJ databases">
        <title>Complete genome of Terracaulis silvestris 0127_4.</title>
        <authorList>
            <person name="Vieira S."/>
            <person name="Riedel T."/>
            <person name="Sproer C."/>
            <person name="Pascual J."/>
            <person name="Boedeker C."/>
            <person name="Overmann J."/>
        </authorList>
    </citation>
    <scope>NUCLEOTIDE SEQUENCE [LARGE SCALE GENOMIC DNA]</scope>
    <source>
        <strain evidence="3">0127_4</strain>
    </source>
</reference>
<dbReference type="RefSeq" id="WP_228445837.1">
    <property type="nucleotide sequence ID" value="NZ_CP047045.1"/>
</dbReference>
<proteinExistence type="predicted"/>
<keyword evidence="3" id="KW-1185">Reference proteome</keyword>
<sequence>MSDQISRRALALGLTASALAPATAFAQSNDTYSEPEVTEAAENFFGAGAEGVAAVVSHVFEDLGRPNGYIQGEEGSGAIGIGLRYGDGHLRLKRQSGLTRVYWQGPSVGFDTGGNASKVFTLVYNMTDPDQVFHRYAGVDGSAYFIGGVGVNYQRRNNVTLAPMRAGVGFRLGANIGYLAYSRRRRLNPF</sequence>
<evidence type="ECO:0000256" key="1">
    <source>
        <dbReference type="SAM" id="SignalP"/>
    </source>
</evidence>
<dbReference type="EMBL" id="CP047045">
    <property type="protein sequence ID" value="QGZ93966.1"/>
    <property type="molecule type" value="Genomic_DNA"/>
</dbReference>
<protein>
    <recommendedName>
        <fullName evidence="4">DUF1134 domain-containing protein</fullName>
    </recommendedName>
</protein>
<dbReference type="Pfam" id="PF06577">
    <property type="entry name" value="EipA"/>
    <property type="match status" value="1"/>
</dbReference>
<evidence type="ECO:0000313" key="3">
    <source>
        <dbReference type="Proteomes" id="UP000431269"/>
    </source>
</evidence>
<name>A0A6I6MLA9_9CAUL</name>
<feature type="chain" id="PRO_5026128512" description="DUF1134 domain-containing protein" evidence="1">
    <location>
        <begin position="27"/>
        <end position="190"/>
    </location>
</feature>
<dbReference type="Proteomes" id="UP000431269">
    <property type="component" value="Chromosome"/>
</dbReference>
<evidence type="ECO:0008006" key="4">
    <source>
        <dbReference type="Google" id="ProtNLM"/>
    </source>
</evidence>